<proteinExistence type="predicted"/>
<gene>
    <name evidence="1" type="ORF">ACFP71_18895</name>
</gene>
<dbReference type="EMBL" id="JBHSTM010000013">
    <property type="protein sequence ID" value="MFC6426907.1"/>
    <property type="molecule type" value="Genomic_DNA"/>
</dbReference>
<evidence type="ECO:0000313" key="2">
    <source>
        <dbReference type="Proteomes" id="UP001596305"/>
    </source>
</evidence>
<accession>A0ABW1XGA6</accession>
<sequence length="94" mass="10291">MTTPRETTLLGRVEDAARQHLDWAKTNGRAPSVLAVARAVGLSNTTFRRNFPEVVVEITAARSGAVTQTGRKLLKSAGVRRPDWPERTTAAYQS</sequence>
<reference evidence="2" key="1">
    <citation type="journal article" date="2019" name="Int. J. Syst. Evol. Microbiol.">
        <title>The Global Catalogue of Microorganisms (GCM) 10K type strain sequencing project: providing services to taxonomists for standard genome sequencing and annotation.</title>
        <authorList>
            <consortium name="The Broad Institute Genomics Platform"/>
            <consortium name="The Broad Institute Genome Sequencing Center for Infectious Disease"/>
            <person name="Wu L."/>
            <person name="Ma J."/>
        </authorList>
    </citation>
    <scope>NUCLEOTIDE SEQUENCE [LARGE SCALE GENOMIC DNA]</scope>
    <source>
        <strain evidence="2">CCUG 47105</strain>
    </source>
</reference>
<comment type="caution">
    <text evidence="1">The sequence shown here is derived from an EMBL/GenBank/DDBJ whole genome shotgun (WGS) entry which is preliminary data.</text>
</comment>
<keyword evidence="2" id="KW-1185">Reference proteome</keyword>
<evidence type="ECO:0000313" key="1">
    <source>
        <dbReference type="EMBL" id="MFC6426907.1"/>
    </source>
</evidence>
<protein>
    <recommendedName>
        <fullName evidence="3">TetR family transcriptional regulator</fullName>
    </recommendedName>
</protein>
<name>A0ABW1XGA6_9CELL</name>
<dbReference type="RefSeq" id="WP_204808831.1">
    <property type="nucleotide sequence ID" value="NZ_BAAAIY010000006.1"/>
</dbReference>
<dbReference type="Proteomes" id="UP001596305">
    <property type="component" value="Unassembled WGS sequence"/>
</dbReference>
<organism evidence="1 2">
    <name type="scientific">Oerskovia paurometabola</name>
    <dbReference type="NCBI Taxonomy" id="162170"/>
    <lineage>
        <taxon>Bacteria</taxon>
        <taxon>Bacillati</taxon>
        <taxon>Actinomycetota</taxon>
        <taxon>Actinomycetes</taxon>
        <taxon>Micrococcales</taxon>
        <taxon>Cellulomonadaceae</taxon>
        <taxon>Oerskovia</taxon>
    </lineage>
</organism>
<evidence type="ECO:0008006" key="3">
    <source>
        <dbReference type="Google" id="ProtNLM"/>
    </source>
</evidence>